<sequence length="806" mass="88075">MAALRQLGFSLCAPKPFIPNSKKPFKLNASVAGGGGGGGDNSGATTFSASKWADRLLGDFQFLPTISDTSSDNHHSSSSTTTLTSPLPPPLAPPERTRFHSHQFLSGAETHFLGDGIRRAYEARVSKPPQYGFSQDALISRRQILQAACETLANPRSRREYNQGLVEAEDETILTDVPWDKVPGALCVLQEAGETELALQIGESLLRERLPKSFKQDVVLAMALAYVDMSRDAMALSPPDIIKGCEVLERALKLLQEEGASSLAPDLQAQIDETLEEITPHCVLELLALPLGDEYRTKREEGLQGVRNILWAVGGGGAAAIGGGFTREDYMNEAFLCMTAAEQVNLFVATPSNIPAESFEVYGVALALVAQAFVGKKPHIIQDADNLFLQLQQTKVPALGNAIPVYNPTENREKDFALERGLCSLLVGEIDECRSWLGLDSDSSPYRDPSIVDFVLENSKDDNDDDLLPGLCKLLETWLMEVVFPRFRDTKDIQFKLRDYYDDPTVLRYLERLEGVGGSPLAAAAAIVRIGVGATAVLDSVKASAMLALQKVFPLSHRKESLLRQEDGDINYSVPSEESVEALENPVQDDFANVAEISGENGSDEIFDQKSITDKIKEASVKITCAGLVVGLVTLVGLKYLQPKNRSSILRKETGSAMASDVINVGSTVAASSEEIPRMDARFAEGLVREWQNVKSQALGPDHYLGKLPEVLDGQMLKIWSDRAAEIAEHGWFWNYTLLNLTIDSVTVSLDGRRAMVEATLEESAHLTDVTHPEHNDSYSTTYTTRYEMSCSKSGWKITEGAVLKS</sequence>
<feature type="region of interest" description="Disordered" evidence="1">
    <location>
        <begin position="68"/>
        <end position="96"/>
    </location>
</feature>
<feature type="domain" description="Plastid division protein CDP1-like 2nd alpha solenoid" evidence="3">
    <location>
        <begin position="337"/>
        <end position="531"/>
    </location>
</feature>
<dbReference type="InterPro" id="IPR044685">
    <property type="entry name" value="CPD1-like"/>
</dbReference>
<accession>A0AAP0R6T8</accession>
<name>A0AAP0R6T8_LIQFO</name>
<reference evidence="5 6" key="1">
    <citation type="journal article" date="2024" name="Plant J.">
        <title>Genome sequences and population genomics reveal climatic adaptation and genomic divergence between two closely related sweetgum species.</title>
        <authorList>
            <person name="Xu W.Q."/>
            <person name="Ren C.Q."/>
            <person name="Zhang X.Y."/>
            <person name="Comes H.P."/>
            <person name="Liu X.H."/>
            <person name="Li Y.G."/>
            <person name="Kettle C.J."/>
            <person name="Jalonen R."/>
            <person name="Gaisberger H."/>
            <person name="Ma Y.Z."/>
            <person name="Qiu Y.X."/>
        </authorList>
    </citation>
    <scope>NUCLEOTIDE SEQUENCE [LARGE SCALE GENOMIC DNA]</scope>
    <source>
        <strain evidence="5">Hangzhou</strain>
    </source>
</reference>
<feature type="domain" description="Plastid division protein CDP1-like IMS" evidence="2">
    <location>
        <begin position="684"/>
        <end position="799"/>
    </location>
</feature>
<dbReference type="Pfam" id="PF23468">
    <property type="entry name" value="ARC6"/>
    <property type="match status" value="1"/>
</dbReference>
<dbReference type="Proteomes" id="UP001415857">
    <property type="component" value="Unassembled WGS sequence"/>
</dbReference>
<dbReference type="Pfam" id="PF13355">
    <property type="entry name" value="ARC6-like_IMS"/>
    <property type="match status" value="1"/>
</dbReference>
<organism evidence="5 6">
    <name type="scientific">Liquidambar formosana</name>
    <name type="common">Formosan gum</name>
    <dbReference type="NCBI Taxonomy" id="63359"/>
    <lineage>
        <taxon>Eukaryota</taxon>
        <taxon>Viridiplantae</taxon>
        <taxon>Streptophyta</taxon>
        <taxon>Embryophyta</taxon>
        <taxon>Tracheophyta</taxon>
        <taxon>Spermatophyta</taxon>
        <taxon>Magnoliopsida</taxon>
        <taxon>eudicotyledons</taxon>
        <taxon>Gunneridae</taxon>
        <taxon>Pentapetalae</taxon>
        <taxon>Saxifragales</taxon>
        <taxon>Altingiaceae</taxon>
        <taxon>Liquidambar</taxon>
    </lineage>
</organism>
<evidence type="ECO:0000259" key="4">
    <source>
        <dbReference type="Pfam" id="PF25515"/>
    </source>
</evidence>
<dbReference type="EMBL" id="JBBPBK010000014">
    <property type="protein sequence ID" value="KAK9270178.1"/>
    <property type="molecule type" value="Genomic_DNA"/>
</dbReference>
<dbReference type="InterPro" id="IPR025344">
    <property type="entry name" value="CDP1-like_IMS"/>
</dbReference>
<evidence type="ECO:0008006" key="7">
    <source>
        <dbReference type="Google" id="ProtNLM"/>
    </source>
</evidence>
<gene>
    <name evidence="5" type="ORF">L1049_025754</name>
</gene>
<dbReference type="GO" id="GO:0009706">
    <property type="term" value="C:chloroplast inner membrane"/>
    <property type="evidence" value="ECO:0007669"/>
    <property type="project" value="TreeGrafter"/>
</dbReference>
<dbReference type="Pfam" id="PF25515">
    <property type="entry name" value="Arm_PDR"/>
    <property type="match status" value="1"/>
</dbReference>
<evidence type="ECO:0000256" key="1">
    <source>
        <dbReference type="SAM" id="MobiDB-lite"/>
    </source>
</evidence>
<proteinExistence type="predicted"/>
<dbReference type="PANTHER" id="PTHR33925">
    <property type="entry name" value="PLASTID DIVISION PROTEIN CDP1, CHLOROPLASTIC-RELATED"/>
    <property type="match status" value="1"/>
</dbReference>
<dbReference type="InterPro" id="IPR057137">
    <property type="entry name" value="CDP1-like_a_solenoid_2"/>
</dbReference>
<evidence type="ECO:0000259" key="2">
    <source>
        <dbReference type="Pfam" id="PF13355"/>
    </source>
</evidence>
<feature type="compositionally biased region" description="Low complexity" evidence="1">
    <location>
        <begin position="68"/>
        <end position="85"/>
    </location>
</feature>
<evidence type="ECO:0000313" key="5">
    <source>
        <dbReference type="EMBL" id="KAK9270178.1"/>
    </source>
</evidence>
<comment type="caution">
    <text evidence="5">The sequence shown here is derived from an EMBL/GenBank/DDBJ whole genome shotgun (WGS) entry which is preliminary data.</text>
</comment>
<dbReference type="PANTHER" id="PTHR33925:SF1">
    <property type="entry name" value="PROTEIN ACCUMULATION AND REPLICATION OF CHLOROPLASTS 6, CHLOROPLASTIC"/>
    <property type="match status" value="1"/>
</dbReference>
<dbReference type="GO" id="GO:0010020">
    <property type="term" value="P:chloroplast fission"/>
    <property type="evidence" value="ECO:0007669"/>
    <property type="project" value="TreeGrafter"/>
</dbReference>
<dbReference type="InterPro" id="IPR058032">
    <property type="entry name" value="CDP1-like_a_solenoid_1"/>
</dbReference>
<keyword evidence="6" id="KW-1185">Reference proteome</keyword>
<feature type="domain" description="Plastid division protein CDP1-like 1st alpha solenoid" evidence="4">
    <location>
        <begin position="176"/>
        <end position="320"/>
    </location>
</feature>
<protein>
    <recommendedName>
        <fullName evidence="7">ARC6 IMS domain-containing protein</fullName>
    </recommendedName>
</protein>
<evidence type="ECO:0000259" key="3">
    <source>
        <dbReference type="Pfam" id="PF23468"/>
    </source>
</evidence>
<dbReference type="AlphaFoldDB" id="A0AAP0R6T8"/>
<evidence type="ECO:0000313" key="6">
    <source>
        <dbReference type="Proteomes" id="UP001415857"/>
    </source>
</evidence>